<evidence type="ECO:0000256" key="6">
    <source>
        <dbReference type="SAM" id="Coils"/>
    </source>
</evidence>
<comment type="similarity">
    <text evidence="2">Belongs to the cysteine synthase/cystathionine beta-synthase family.</text>
</comment>
<evidence type="ECO:0000256" key="1">
    <source>
        <dbReference type="ARBA" id="ARBA00001933"/>
    </source>
</evidence>
<name>A0A1E5V226_9POAL</name>
<dbReference type="GO" id="GO:0004124">
    <property type="term" value="F:cysteine synthase activity"/>
    <property type="evidence" value="ECO:0007669"/>
    <property type="project" value="InterPro"/>
</dbReference>
<evidence type="ECO:0000256" key="3">
    <source>
        <dbReference type="ARBA" id="ARBA00022898"/>
    </source>
</evidence>
<reference evidence="8 9" key="1">
    <citation type="submission" date="2016-09" db="EMBL/GenBank/DDBJ databases">
        <title>The draft genome of Dichanthelium oligosanthes: A C3 panicoid grass species.</title>
        <authorList>
            <person name="Studer A.J."/>
            <person name="Schnable J.C."/>
            <person name="Brutnell T.P."/>
        </authorList>
    </citation>
    <scope>NUCLEOTIDE SEQUENCE [LARGE SCALE GENOMIC DNA]</scope>
    <source>
        <strain evidence="9">cv. Kellogg 1175</strain>
        <tissue evidence="8">Leaf</tissue>
    </source>
</reference>
<evidence type="ECO:0000256" key="2">
    <source>
        <dbReference type="ARBA" id="ARBA00007103"/>
    </source>
</evidence>
<proteinExistence type="inferred from homology"/>
<dbReference type="OrthoDB" id="10259545at2759"/>
<evidence type="ECO:0000313" key="8">
    <source>
        <dbReference type="EMBL" id="OEL19138.1"/>
    </source>
</evidence>
<protein>
    <submittedName>
        <fullName evidence="8">Cysteine synthase, mitochondrial</fullName>
    </submittedName>
</protein>
<dbReference type="AlphaFoldDB" id="A0A1E5V226"/>
<comment type="cofactor">
    <cofactor evidence="1 4">
        <name>pyridoxal 5'-phosphate</name>
        <dbReference type="ChEBI" id="CHEBI:597326"/>
    </cofactor>
</comment>
<sequence>MEAALRGIRGKLTEHREKVVSALLLGSFVALGWRSAEQQREIEGMEAEKNSLRDANAAMSSAMWAWREELFSLAAAPSSPISVSRLRHIYGEEDRAPPAPKQPGWTPLIELKRITQKDEVNARIVGKLECYQPLCSVKDRSALRMVEDAEEKGLISPGVTTLIEPTSGNMGIGLAYIGVLRGYRFLAVMPAEYSLDKQILLRYLGAEVVLTDPTVGFQGQLDKVEQLKKEIPNVHVLDQFANAANPEAHFTWTGPEIWKDTAGKVDIFVAGSGTGGTISGVGKYLKLKNPAVKVICVEPAESPVISGGKPSRHKIQGVGPGFVPKNLNTSLIDEIITVTAEDAMASARRLAREEGLLVGISSGANLAACLKVASREENKEKMIVTVFPSGGERYMTSDLFAAIDMEFSAEKSKFMDYTI</sequence>
<dbReference type="InterPro" id="IPR050214">
    <property type="entry name" value="Cys_Synth/Cystath_Beta-Synth"/>
</dbReference>
<dbReference type="Proteomes" id="UP000095767">
    <property type="component" value="Unassembled WGS sequence"/>
</dbReference>
<accession>A0A1E5V226</accession>
<feature type="binding site" evidence="4">
    <location>
        <position position="361"/>
    </location>
    <ligand>
        <name>pyridoxal 5'-phosphate</name>
        <dbReference type="ChEBI" id="CHEBI:597326"/>
    </ligand>
</feature>
<feature type="coiled-coil region" evidence="6">
    <location>
        <begin position="35"/>
        <end position="62"/>
    </location>
</feature>
<keyword evidence="6" id="KW-0175">Coiled coil</keyword>
<evidence type="ECO:0000256" key="5">
    <source>
        <dbReference type="PIRSR" id="PIRSR605856-51"/>
    </source>
</evidence>
<dbReference type="InterPro" id="IPR005859">
    <property type="entry name" value="CysK"/>
</dbReference>
<dbReference type="Gene3D" id="3.40.50.1100">
    <property type="match status" value="2"/>
</dbReference>
<dbReference type="FunFam" id="3.40.50.1100:FF:000043">
    <property type="entry name" value="Cysteine synthase, chloroplastic/chromoplastic"/>
    <property type="match status" value="1"/>
</dbReference>
<feature type="binding site" evidence="4">
    <location>
        <position position="169"/>
    </location>
    <ligand>
        <name>pyridoxal 5'-phosphate</name>
        <dbReference type="ChEBI" id="CHEBI:597326"/>
    </ligand>
</feature>
<keyword evidence="9" id="KW-1185">Reference proteome</keyword>
<dbReference type="PANTHER" id="PTHR10314">
    <property type="entry name" value="CYSTATHIONINE BETA-SYNTHASE"/>
    <property type="match status" value="1"/>
</dbReference>
<comment type="caution">
    <text evidence="8">The sequence shown here is derived from an EMBL/GenBank/DDBJ whole genome shotgun (WGS) entry which is preliminary data.</text>
</comment>
<dbReference type="GO" id="GO:0006535">
    <property type="term" value="P:cysteine biosynthetic process from serine"/>
    <property type="evidence" value="ECO:0007669"/>
    <property type="project" value="InterPro"/>
</dbReference>
<dbReference type="EMBL" id="LWDX02054582">
    <property type="protein sequence ID" value="OEL19138.1"/>
    <property type="molecule type" value="Genomic_DNA"/>
</dbReference>
<dbReference type="Pfam" id="PF00291">
    <property type="entry name" value="PALP"/>
    <property type="match status" value="1"/>
</dbReference>
<dbReference type="InterPro" id="IPR036052">
    <property type="entry name" value="TrpB-like_PALP_sf"/>
</dbReference>
<evidence type="ECO:0000313" key="9">
    <source>
        <dbReference type="Proteomes" id="UP000095767"/>
    </source>
</evidence>
<dbReference type="FunFam" id="3.40.50.1100:FF:000118">
    <property type="entry name" value="Related to CYS4-cystathionine beta-synthase"/>
    <property type="match status" value="1"/>
</dbReference>
<keyword evidence="3 4" id="KW-0663">Pyridoxal phosphate</keyword>
<dbReference type="CDD" id="cd01561">
    <property type="entry name" value="CBS_like"/>
    <property type="match status" value="1"/>
</dbReference>
<feature type="binding site" evidence="4">
    <location>
        <begin position="273"/>
        <end position="277"/>
    </location>
    <ligand>
        <name>pyridoxal 5'-phosphate</name>
        <dbReference type="ChEBI" id="CHEBI:597326"/>
    </ligand>
</feature>
<organism evidence="8 9">
    <name type="scientific">Dichanthelium oligosanthes</name>
    <dbReference type="NCBI Taxonomy" id="888268"/>
    <lineage>
        <taxon>Eukaryota</taxon>
        <taxon>Viridiplantae</taxon>
        <taxon>Streptophyta</taxon>
        <taxon>Embryophyta</taxon>
        <taxon>Tracheophyta</taxon>
        <taxon>Spermatophyta</taxon>
        <taxon>Magnoliopsida</taxon>
        <taxon>Liliopsida</taxon>
        <taxon>Poales</taxon>
        <taxon>Poaceae</taxon>
        <taxon>PACMAD clade</taxon>
        <taxon>Panicoideae</taxon>
        <taxon>Panicodae</taxon>
        <taxon>Paniceae</taxon>
        <taxon>Dichantheliinae</taxon>
        <taxon>Dichanthelium</taxon>
    </lineage>
</organism>
<feature type="modified residue" description="N6-(pyridoxal phosphate)lysine" evidence="5">
    <location>
        <position position="138"/>
    </location>
</feature>
<gene>
    <name evidence="8" type="ORF">BAE44_0019839</name>
</gene>
<dbReference type="InterPro" id="IPR001926">
    <property type="entry name" value="TrpB-like_PALP"/>
</dbReference>
<dbReference type="NCBIfam" id="TIGR01139">
    <property type="entry name" value="cysK"/>
    <property type="match status" value="1"/>
</dbReference>
<evidence type="ECO:0000259" key="7">
    <source>
        <dbReference type="Pfam" id="PF00291"/>
    </source>
</evidence>
<feature type="domain" description="Tryptophan synthase beta chain-like PALP" evidence="7">
    <location>
        <begin position="103"/>
        <end position="388"/>
    </location>
</feature>
<dbReference type="STRING" id="888268.A0A1E5V226"/>
<dbReference type="SUPFAM" id="SSF53686">
    <property type="entry name" value="Tryptophan synthase beta subunit-like PLP-dependent enzymes"/>
    <property type="match status" value="1"/>
</dbReference>
<dbReference type="NCBIfam" id="TIGR01136">
    <property type="entry name" value="cysKM"/>
    <property type="match status" value="1"/>
</dbReference>
<dbReference type="InterPro" id="IPR005856">
    <property type="entry name" value="Cys_synth"/>
</dbReference>
<evidence type="ECO:0000256" key="4">
    <source>
        <dbReference type="PIRSR" id="PIRSR605856-50"/>
    </source>
</evidence>